<dbReference type="PROSITE" id="PS51318">
    <property type="entry name" value="TAT"/>
    <property type="match status" value="1"/>
</dbReference>
<dbReference type="RefSeq" id="WP_220589184.1">
    <property type="nucleotide sequence ID" value="NZ_RKLQ01000002.1"/>
</dbReference>
<evidence type="ECO:0000256" key="1">
    <source>
        <dbReference type="SAM" id="Phobius"/>
    </source>
</evidence>
<comment type="caution">
    <text evidence="3">The sequence shown here is derived from an EMBL/GenBank/DDBJ whole genome shotgun (WGS) entry which is preliminary data.</text>
</comment>
<feature type="transmembrane region" description="Helical" evidence="1">
    <location>
        <begin position="43"/>
        <end position="62"/>
    </location>
</feature>
<feature type="domain" description="VTT" evidence="2">
    <location>
        <begin position="61"/>
        <end position="175"/>
    </location>
</feature>
<protein>
    <submittedName>
        <fullName evidence="3">VTT domain-containing protein</fullName>
    </submittedName>
</protein>
<name>A0A8J7YKR6_9EURY</name>
<dbReference type="InterPro" id="IPR032816">
    <property type="entry name" value="VTT_dom"/>
</dbReference>
<keyword evidence="1" id="KW-1133">Transmembrane helix</keyword>
<dbReference type="InterPro" id="IPR006311">
    <property type="entry name" value="TAT_signal"/>
</dbReference>
<evidence type="ECO:0000313" key="3">
    <source>
        <dbReference type="EMBL" id="MBX0304989.1"/>
    </source>
</evidence>
<dbReference type="AlphaFoldDB" id="A0A8J7YKR6"/>
<keyword evidence="1" id="KW-0472">Membrane</keyword>
<keyword evidence="1" id="KW-0812">Transmembrane</keyword>
<feature type="transmembrane region" description="Helical" evidence="1">
    <location>
        <begin position="68"/>
        <end position="93"/>
    </location>
</feature>
<evidence type="ECO:0000259" key="2">
    <source>
        <dbReference type="Pfam" id="PF09335"/>
    </source>
</evidence>
<dbReference type="Proteomes" id="UP000783863">
    <property type="component" value="Unassembled WGS sequence"/>
</dbReference>
<evidence type="ECO:0000313" key="4">
    <source>
        <dbReference type="Proteomes" id="UP000783863"/>
    </source>
</evidence>
<keyword evidence="4" id="KW-1185">Reference proteome</keyword>
<dbReference type="Pfam" id="PF09335">
    <property type="entry name" value="VTT_dom"/>
    <property type="match status" value="1"/>
</dbReference>
<gene>
    <name evidence="3" type="ORF">EGD98_15075</name>
</gene>
<feature type="transmembrane region" description="Helical" evidence="1">
    <location>
        <begin position="12"/>
        <end position="31"/>
    </location>
</feature>
<dbReference type="EMBL" id="RKLQ01000002">
    <property type="protein sequence ID" value="MBX0304989.1"/>
    <property type="molecule type" value="Genomic_DNA"/>
</dbReference>
<organism evidence="3 4">
    <name type="scientific">Haloarcula salinisoli</name>
    <dbReference type="NCBI Taxonomy" id="2487746"/>
    <lineage>
        <taxon>Archaea</taxon>
        <taxon>Methanobacteriati</taxon>
        <taxon>Methanobacteriota</taxon>
        <taxon>Stenosarchaea group</taxon>
        <taxon>Halobacteria</taxon>
        <taxon>Halobacteriales</taxon>
        <taxon>Haloarculaceae</taxon>
        <taxon>Haloarcula</taxon>
    </lineage>
</organism>
<sequence length="220" mass="22954">MDSLAKRQLLGSAALVAAVAAVAVVFSPARLIGEAMHLADHPVYLAGVIVTLYLVRPFFAWPTMPLSAFVGFVLGIGYGIPVALMGALVTCLIPYRFAERAGEQGGMFGWLGESGQRIIEVTGETRGVLAARLSPVPADPVSYGAGFAGVSTRAFVVGTFVGEIPWVVVEVVAGASMRSLTLQGVSIEALPQLLLLLGSLSLLVLAGPTYRHFSGRPDSS</sequence>
<proteinExistence type="predicted"/>
<reference evidence="3" key="1">
    <citation type="submission" date="2021-06" db="EMBL/GenBank/DDBJ databases">
        <title>Halomicroarcula sp. F24A a new haloarchaeum isolated from saline soil.</title>
        <authorList>
            <person name="Duran-Viseras A."/>
            <person name="Sanchez-Porro C."/>
            <person name="Ventosa A."/>
        </authorList>
    </citation>
    <scope>NUCLEOTIDE SEQUENCE</scope>
    <source>
        <strain evidence="3">F24A</strain>
    </source>
</reference>
<accession>A0A8J7YKR6</accession>